<protein>
    <submittedName>
        <fullName evidence="3">Class I SAM-dependent methyltransferase</fullName>
    </submittedName>
</protein>
<dbReference type="GO" id="GO:0008168">
    <property type="term" value="F:methyltransferase activity"/>
    <property type="evidence" value="ECO:0007669"/>
    <property type="project" value="UniProtKB-KW"/>
</dbReference>
<accession>A0A9D1ALK0</accession>
<evidence type="ECO:0000313" key="4">
    <source>
        <dbReference type="Proteomes" id="UP000824242"/>
    </source>
</evidence>
<dbReference type="CDD" id="cd02440">
    <property type="entry name" value="AdoMet_MTases"/>
    <property type="match status" value="1"/>
</dbReference>
<evidence type="ECO:0000259" key="2">
    <source>
        <dbReference type="Pfam" id="PF13649"/>
    </source>
</evidence>
<dbReference type="InterPro" id="IPR041698">
    <property type="entry name" value="Methyltransf_25"/>
</dbReference>
<organism evidence="3 4">
    <name type="scientific">Candidatus Caccousia avicola</name>
    <dbReference type="NCBI Taxonomy" id="2840721"/>
    <lineage>
        <taxon>Bacteria</taxon>
        <taxon>Bacillati</taxon>
        <taxon>Bacillota</taxon>
        <taxon>Clostridia</taxon>
        <taxon>Eubacteriales</taxon>
        <taxon>Oscillospiraceae</taxon>
        <taxon>Oscillospiraceae incertae sedis</taxon>
        <taxon>Candidatus Caccousia</taxon>
    </lineage>
</organism>
<evidence type="ECO:0000256" key="1">
    <source>
        <dbReference type="ARBA" id="ARBA00022679"/>
    </source>
</evidence>
<sequence length="220" mass="25001">MDDFFNNRIDGYEEHQLNAIASAKEFYPFTAEHLPMDAEARVLDLGCGTGLELGYYFDLNPTARVTGIDMAEKLLETLKNKYAEKNLTVIHGSYFDVPFGQSCYDAVVSVESLHHFTKEEKIPLYTKIFQALRPDGCFLLTDYFSLSESEETFFRQELLRLKAEQGISDSEFYHYDTPLTVDHEIQALRAAGFSQIEILGQWGPTHTIQAKKSDCPNGES</sequence>
<keyword evidence="1" id="KW-0808">Transferase</keyword>
<comment type="caution">
    <text evidence="3">The sequence shown here is derived from an EMBL/GenBank/DDBJ whole genome shotgun (WGS) entry which is preliminary data.</text>
</comment>
<dbReference type="EMBL" id="DVGZ01000014">
    <property type="protein sequence ID" value="HIR46280.1"/>
    <property type="molecule type" value="Genomic_DNA"/>
</dbReference>
<dbReference type="InterPro" id="IPR029063">
    <property type="entry name" value="SAM-dependent_MTases_sf"/>
</dbReference>
<keyword evidence="3" id="KW-0489">Methyltransferase</keyword>
<dbReference type="InterPro" id="IPR016461">
    <property type="entry name" value="COMT-like"/>
</dbReference>
<dbReference type="GO" id="GO:0032259">
    <property type="term" value="P:methylation"/>
    <property type="evidence" value="ECO:0007669"/>
    <property type="project" value="UniProtKB-KW"/>
</dbReference>
<evidence type="ECO:0000313" key="3">
    <source>
        <dbReference type="EMBL" id="HIR46280.1"/>
    </source>
</evidence>
<dbReference type="AlphaFoldDB" id="A0A9D1ALK0"/>
<dbReference type="Pfam" id="PF13649">
    <property type="entry name" value="Methyltransf_25"/>
    <property type="match status" value="1"/>
</dbReference>
<dbReference type="PANTHER" id="PTHR43861">
    <property type="entry name" value="TRANS-ACONITATE 2-METHYLTRANSFERASE-RELATED"/>
    <property type="match status" value="1"/>
</dbReference>
<name>A0A9D1ALK0_9FIRM</name>
<dbReference type="Proteomes" id="UP000824242">
    <property type="component" value="Unassembled WGS sequence"/>
</dbReference>
<feature type="domain" description="Methyltransferase" evidence="2">
    <location>
        <begin position="42"/>
        <end position="136"/>
    </location>
</feature>
<gene>
    <name evidence="3" type="ORF">IAB89_01280</name>
</gene>
<dbReference type="Gene3D" id="3.40.50.150">
    <property type="entry name" value="Vaccinia Virus protein VP39"/>
    <property type="match status" value="1"/>
</dbReference>
<proteinExistence type="predicted"/>
<reference evidence="3" key="2">
    <citation type="journal article" date="2021" name="PeerJ">
        <title>Extensive microbial diversity within the chicken gut microbiome revealed by metagenomics and culture.</title>
        <authorList>
            <person name="Gilroy R."/>
            <person name="Ravi A."/>
            <person name="Getino M."/>
            <person name="Pursley I."/>
            <person name="Horton D.L."/>
            <person name="Alikhan N.F."/>
            <person name="Baker D."/>
            <person name="Gharbi K."/>
            <person name="Hall N."/>
            <person name="Watson M."/>
            <person name="Adriaenssens E.M."/>
            <person name="Foster-Nyarko E."/>
            <person name="Jarju S."/>
            <person name="Secka A."/>
            <person name="Antonio M."/>
            <person name="Oren A."/>
            <person name="Chaudhuri R.R."/>
            <person name="La Ragione R."/>
            <person name="Hildebrand F."/>
            <person name="Pallen M.J."/>
        </authorList>
    </citation>
    <scope>NUCLEOTIDE SEQUENCE</scope>
    <source>
        <strain evidence="3">ChiSxjej1B13-7958</strain>
    </source>
</reference>
<reference evidence="3" key="1">
    <citation type="submission" date="2020-10" db="EMBL/GenBank/DDBJ databases">
        <authorList>
            <person name="Gilroy R."/>
        </authorList>
    </citation>
    <scope>NUCLEOTIDE SEQUENCE</scope>
    <source>
        <strain evidence="3">ChiSxjej1B13-7958</strain>
    </source>
</reference>
<dbReference type="PROSITE" id="PS51683">
    <property type="entry name" value="SAM_OMT_II"/>
    <property type="match status" value="1"/>
</dbReference>
<dbReference type="SUPFAM" id="SSF53335">
    <property type="entry name" value="S-adenosyl-L-methionine-dependent methyltransferases"/>
    <property type="match status" value="1"/>
</dbReference>